<keyword evidence="1" id="KW-0805">Transcription regulation</keyword>
<dbReference type="SUPFAM" id="SSF53822">
    <property type="entry name" value="Periplasmic binding protein-like I"/>
    <property type="match status" value="1"/>
</dbReference>
<organism evidence="5 6">
    <name type="scientific">Agrilactobacillus yilanensis</name>
    <dbReference type="NCBI Taxonomy" id="2485997"/>
    <lineage>
        <taxon>Bacteria</taxon>
        <taxon>Bacillati</taxon>
        <taxon>Bacillota</taxon>
        <taxon>Bacilli</taxon>
        <taxon>Lactobacillales</taxon>
        <taxon>Lactobacillaceae</taxon>
        <taxon>Agrilactobacillus</taxon>
    </lineage>
</organism>
<dbReference type="InterPro" id="IPR010982">
    <property type="entry name" value="Lambda_DNA-bd_dom_sf"/>
</dbReference>
<proteinExistence type="predicted"/>
<gene>
    <name evidence="5" type="ORF">ACFQ5M_02900</name>
</gene>
<accession>A0ABW4J3T1</accession>
<dbReference type="Proteomes" id="UP001597267">
    <property type="component" value="Unassembled WGS sequence"/>
</dbReference>
<dbReference type="PRINTS" id="PR00036">
    <property type="entry name" value="HTHLACI"/>
</dbReference>
<evidence type="ECO:0000256" key="2">
    <source>
        <dbReference type="ARBA" id="ARBA00023125"/>
    </source>
</evidence>
<dbReference type="Pfam" id="PF00532">
    <property type="entry name" value="Peripla_BP_1"/>
    <property type="match status" value="1"/>
</dbReference>
<dbReference type="InterPro" id="IPR028082">
    <property type="entry name" value="Peripla_BP_I"/>
</dbReference>
<evidence type="ECO:0000259" key="4">
    <source>
        <dbReference type="PROSITE" id="PS50932"/>
    </source>
</evidence>
<dbReference type="CDD" id="cd01392">
    <property type="entry name" value="HTH_LacI"/>
    <property type="match status" value="1"/>
</dbReference>
<keyword evidence="3" id="KW-0804">Transcription</keyword>
<dbReference type="GO" id="GO:0003677">
    <property type="term" value="F:DNA binding"/>
    <property type="evidence" value="ECO:0007669"/>
    <property type="project" value="UniProtKB-KW"/>
</dbReference>
<feature type="domain" description="HTH lacI-type" evidence="4">
    <location>
        <begin position="2"/>
        <end position="56"/>
    </location>
</feature>
<keyword evidence="6" id="KW-1185">Reference proteome</keyword>
<dbReference type="Gene3D" id="1.10.260.40">
    <property type="entry name" value="lambda repressor-like DNA-binding domains"/>
    <property type="match status" value="1"/>
</dbReference>
<dbReference type="PROSITE" id="PS50932">
    <property type="entry name" value="HTH_LACI_2"/>
    <property type="match status" value="1"/>
</dbReference>
<reference evidence="6" key="1">
    <citation type="journal article" date="2019" name="Int. J. Syst. Evol. Microbiol.">
        <title>The Global Catalogue of Microorganisms (GCM) 10K type strain sequencing project: providing services to taxonomists for standard genome sequencing and annotation.</title>
        <authorList>
            <consortium name="The Broad Institute Genomics Platform"/>
            <consortium name="The Broad Institute Genome Sequencing Center for Infectious Disease"/>
            <person name="Wu L."/>
            <person name="Ma J."/>
        </authorList>
    </citation>
    <scope>NUCLEOTIDE SEQUENCE [LARGE SCALE GENOMIC DNA]</scope>
    <source>
        <strain evidence="6">CCM 8896</strain>
    </source>
</reference>
<dbReference type="EMBL" id="JBHTOP010000004">
    <property type="protein sequence ID" value="MFD1671041.1"/>
    <property type="molecule type" value="Genomic_DNA"/>
</dbReference>
<name>A0ABW4J3T1_9LACO</name>
<dbReference type="PANTHER" id="PTHR30146">
    <property type="entry name" value="LACI-RELATED TRANSCRIPTIONAL REPRESSOR"/>
    <property type="match status" value="1"/>
</dbReference>
<dbReference type="RefSeq" id="WP_125715026.1">
    <property type="nucleotide sequence ID" value="NZ_JBHTOP010000004.1"/>
</dbReference>
<dbReference type="InterPro" id="IPR001761">
    <property type="entry name" value="Peripla_BP/Lac1_sug-bd_dom"/>
</dbReference>
<dbReference type="PROSITE" id="PS00356">
    <property type="entry name" value="HTH_LACI_1"/>
    <property type="match status" value="1"/>
</dbReference>
<comment type="caution">
    <text evidence="5">The sequence shown here is derived from an EMBL/GenBank/DDBJ whole genome shotgun (WGS) entry which is preliminary data.</text>
</comment>
<evidence type="ECO:0000256" key="3">
    <source>
        <dbReference type="ARBA" id="ARBA00023163"/>
    </source>
</evidence>
<dbReference type="Gene3D" id="3.40.50.2300">
    <property type="match status" value="2"/>
</dbReference>
<evidence type="ECO:0000313" key="6">
    <source>
        <dbReference type="Proteomes" id="UP001597267"/>
    </source>
</evidence>
<evidence type="ECO:0000256" key="1">
    <source>
        <dbReference type="ARBA" id="ARBA00023015"/>
    </source>
</evidence>
<dbReference type="SMART" id="SM00354">
    <property type="entry name" value="HTH_LACI"/>
    <property type="match status" value="1"/>
</dbReference>
<keyword evidence="2 5" id="KW-0238">DNA-binding</keyword>
<dbReference type="PANTHER" id="PTHR30146:SF109">
    <property type="entry name" value="HTH-TYPE TRANSCRIPTIONAL REGULATOR GALS"/>
    <property type="match status" value="1"/>
</dbReference>
<sequence>MVTIRDIAKKAGVSASTASRALNNNAHISEATIRKVKRIAVEMGYRPDYNAKNLTLGEANAVGVIFPVGNDQVTGNPFYISILSGINQELIKRKYSLSVAIAKTNKDLFENVKSMVMQSKIKRFILLYSKQHDRVANFLRQNELRFVVIGQPPYQYDYYVDNNNVKAGASATKYLLTHNRVQQPLFVTSDQDWAYECQRYQGFEQVMAQYDLPAQRLQVDLKQLKVLDAFILAHPKIDGVVVTDDNLAMEFYGSFHRVYPKRQLAVVSFNHVVPSVFLAEHFNSVDLYPEMMGIKAVVLLFSDREDEKINAKQHLIVKHKIE</sequence>
<dbReference type="SUPFAM" id="SSF47413">
    <property type="entry name" value="lambda repressor-like DNA-binding domains"/>
    <property type="match status" value="1"/>
</dbReference>
<dbReference type="Pfam" id="PF00356">
    <property type="entry name" value="LacI"/>
    <property type="match status" value="1"/>
</dbReference>
<evidence type="ECO:0000313" key="5">
    <source>
        <dbReference type="EMBL" id="MFD1671041.1"/>
    </source>
</evidence>
<protein>
    <submittedName>
        <fullName evidence="5">LacI family DNA-binding transcriptional regulator</fullName>
    </submittedName>
</protein>
<dbReference type="InterPro" id="IPR000843">
    <property type="entry name" value="HTH_LacI"/>
</dbReference>